<organism evidence="1">
    <name type="scientific">virus sp. ctQmo6</name>
    <dbReference type="NCBI Taxonomy" id="2827990"/>
    <lineage>
        <taxon>Viruses</taxon>
    </lineage>
</organism>
<accession>A0A8S5RFH3</accession>
<proteinExistence type="predicted"/>
<dbReference type="EMBL" id="BK059102">
    <property type="protein sequence ID" value="DAE30134.1"/>
    <property type="molecule type" value="Genomic_DNA"/>
</dbReference>
<reference evidence="1" key="1">
    <citation type="journal article" date="2021" name="Proc. Natl. Acad. Sci. U.S.A.">
        <title>A Catalog of Tens of Thousands of Viruses from Human Metagenomes Reveals Hidden Associations with Chronic Diseases.</title>
        <authorList>
            <person name="Tisza M.J."/>
            <person name="Buck C.B."/>
        </authorList>
    </citation>
    <scope>NUCLEOTIDE SEQUENCE</scope>
    <source>
        <strain evidence="1">CtQmo6</strain>
    </source>
</reference>
<name>A0A8S5RFH3_9VIRU</name>
<sequence length="43" mass="5094">MSYFMVWYSFAVYLIPPIKCYQRVPIIKCLTSDIITCIVLLFT</sequence>
<protein>
    <submittedName>
        <fullName evidence="1">Uncharacterized protein</fullName>
    </submittedName>
</protein>
<evidence type="ECO:0000313" key="1">
    <source>
        <dbReference type="EMBL" id="DAE30134.1"/>
    </source>
</evidence>